<feature type="domain" description="Ricin B lectin" evidence="2">
    <location>
        <begin position="133"/>
        <end position="277"/>
    </location>
</feature>
<keyword evidence="4" id="KW-1185">Reference proteome</keyword>
<protein>
    <submittedName>
        <fullName evidence="3">Ricin-type beta-trefoil lectin domain protein</fullName>
    </submittedName>
</protein>
<feature type="region of interest" description="Disordered" evidence="1">
    <location>
        <begin position="57"/>
        <end position="117"/>
    </location>
</feature>
<dbReference type="CDD" id="cd00161">
    <property type="entry name" value="beta-trefoil_Ricin-like"/>
    <property type="match status" value="1"/>
</dbReference>
<sequence length="277" mass="27867">MRFSLPAPPTGRPRLLVAVGSLFVATGLALGLFALSAATRPGDTDVTTLAVPSISGTGAGPVISAPTGTPAKTSTPRSTQAHHSATPNSGGRTRTTTTTVTHAPAAGKTTGKLSAGSKATTTTQAGTTAVSFPATFLIKNSGTGYCVDLPGYGAVNSGDAATQYPCSGGDSDNQVYEKVGSGQSFLLRQTLSNLCMDVTGAGVVPAGSNLLVFPCVSGDGDNLMFRAQKSGSGFKLINVKSGLCLDVSDADGKSVEPDQPLIVDDCSSSSTQVWTFA</sequence>
<feature type="compositionally biased region" description="Low complexity" evidence="1">
    <location>
        <begin position="92"/>
        <end position="101"/>
    </location>
</feature>
<dbReference type="RefSeq" id="WP_214154461.1">
    <property type="nucleotide sequence ID" value="NZ_JAHBAY010000002.1"/>
</dbReference>
<dbReference type="Proteomes" id="UP001197247">
    <property type="component" value="Unassembled WGS sequence"/>
</dbReference>
<dbReference type="EMBL" id="JAHBAY010000002">
    <property type="protein sequence ID" value="MBT0768154.1"/>
    <property type="molecule type" value="Genomic_DNA"/>
</dbReference>
<evidence type="ECO:0000313" key="3">
    <source>
        <dbReference type="EMBL" id="MBT0768154.1"/>
    </source>
</evidence>
<dbReference type="PROSITE" id="PS50231">
    <property type="entry name" value="RICIN_B_LECTIN"/>
    <property type="match status" value="1"/>
</dbReference>
<evidence type="ECO:0000256" key="1">
    <source>
        <dbReference type="SAM" id="MobiDB-lite"/>
    </source>
</evidence>
<dbReference type="SMART" id="SM00458">
    <property type="entry name" value="RICIN"/>
    <property type="match status" value="1"/>
</dbReference>
<dbReference type="Pfam" id="PF00652">
    <property type="entry name" value="Ricin_B_lectin"/>
    <property type="match status" value="1"/>
</dbReference>
<name>A0ABS5TAQ7_9ACTN</name>
<gene>
    <name evidence="3" type="ORF">KIH74_04425</name>
</gene>
<dbReference type="InterPro" id="IPR035992">
    <property type="entry name" value="Ricin_B-like_lectins"/>
</dbReference>
<proteinExistence type="predicted"/>
<dbReference type="SUPFAM" id="SSF50370">
    <property type="entry name" value="Ricin B-like lectins"/>
    <property type="match status" value="1"/>
</dbReference>
<feature type="compositionally biased region" description="Polar residues" evidence="1">
    <location>
        <begin position="66"/>
        <end position="91"/>
    </location>
</feature>
<reference evidence="3 4" key="1">
    <citation type="submission" date="2021-05" db="EMBL/GenBank/DDBJ databases">
        <title>Kineosporia and Streptomyces sp. nov. two new marine actinobacteria isolated from Coral.</title>
        <authorList>
            <person name="Buangrab K."/>
            <person name="Sutthacheep M."/>
            <person name="Yeemin T."/>
            <person name="Harunari E."/>
            <person name="Igarashi Y."/>
            <person name="Kanchanasin P."/>
            <person name="Tanasupawat S."/>
            <person name="Phongsopitanun W."/>
        </authorList>
    </citation>
    <scope>NUCLEOTIDE SEQUENCE [LARGE SCALE GENOMIC DNA]</scope>
    <source>
        <strain evidence="3 4">J2-2</strain>
    </source>
</reference>
<evidence type="ECO:0000313" key="4">
    <source>
        <dbReference type="Proteomes" id="UP001197247"/>
    </source>
</evidence>
<organism evidence="3 4">
    <name type="scientific">Kineosporia corallincola</name>
    <dbReference type="NCBI Taxonomy" id="2835133"/>
    <lineage>
        <taxon>Bacteria</taxon>
        <taxon>Bacillati</taxon>
        <taxon>Actinomycetota</taxon>
        <taxon>Actinomycetes</taxon>
        <taxon>Kineosporiales</taxon>
        <taxon>Kineosporiaceae</taxon>
        <taxon>Kineosporia</taxon>
    </lineage>
</organism>
<dbReference type="Gene3D" id="2.80.10.50">
    <property type="match status" value="1"/>
</dbReference>
<accession>A0ABS5TAQ7</accession>
<evidence type="ECO:0000259" key="2">
    <source>
        <dbReference type="SMART" id="SM00458"/>
    </source>
</evidence>
<comment type="caution">
    <text evidence="3">The sequence shown here is derived from an EMBL/GenBank/DDBJ whole genome shotgun (WGS) entry which is preliminary data.</text>
</comment>
<dbReference type="InterPro" id="IPR000772">
    <property type="entry name" value="Ricin_B_lectin"/>
</dbReference>